<organism evidence="1 2">
    <name type="scientific">Scortum barcoo</name>
    <name type="common">barcoo grunter</name>
    <dbReference type="NCBI Taxonomy" id="214431"/>
    <lineage>
        <taxon>Eukaryota</taxon>
        <taxon>Metazoa</taxon>
        <taxon>Chordata</taxon>
        <taxon>Craniata</taxon>
        <taxon>Vertebrata</taxon>
        <taxon>Euteleostomi</taxon>
        <taxon>Actinopterygii</taxon>
        <taxon>Neopterygii</taxon>
        <taxon>Teleostei</taxon>
        <taxon>Neoteleostei</taxon>
        <taxon>Acanthomorphata</taxon>
        <taxon>Eupercaria</taxon>
        <taxon>Centrarchiformes</taxon>
        <taxon>Terapontoidei</taxon>
        <taxon>Terapontidae</taxon>
        <taxon>Scortum</taxon>
    </lineage>
</organism>
<comment type="caution">
    <text evidence="1">The sequence shown here is derived from an EMBL/GenBank/DDBJ whole genome shotgun (WGS) entry which is preliminary data.</text>
</comment>
<name>A0ACB8WJH0_9TELE</name>
<sequence>PLRVDTMNNMSPEVALHRISPDLRPLLCSVVRNGRVGLDSTNCLRVTDLKTGCTSLTPGPCCDRFKLHIPYAGETLKYFQWFLTDSQHILSSFGSCALEKYFHMWDIIFNAQYPELPPDFIFGEDAEFLPEPSELPHLVQWDAGNPECLLQLVKELIQQYHHYQCQRLRESSRLLFEYDSLLEDPNYGRNMEIYAGRKNSWVGNRSNDFTGEFSARFLLKLPVDFSNIPVYLLKDTVLDPGEDVALLSVSFEDAEATQVFPKLYLSPSIEQVGKQSPLGDDKLFTKNCFTESEEFEGHSALGGSSALHIPAFPSGGCLIDYVPQVCQLLTNKVQYVIQGYHKRREYIAAFLSHFGMGVVEYDAEGFTKLTLLLMWKDFCFLVHVDLPLYFPRDQPTLTFQSVYHFTNSGQLYSQVQKSYPYSPRWDGNEMAKRAK</sequence>
<dbReference type="EMBL" id="CM041539">
    <property type="protein sequence ID" value="KAI3367967.1"/>
    <property type="molecule type" value="Genomic_DNA"/>
</dbReference>
<gene>
    <name evidence="1" type="ORF">L3Q82_026791</name>
</gene>
<keyword evidence="2" id="KW-1185">Reference proteome</keyword>
<feature type="non-terminal residue" evidence="1">
    <location>
        <position position="1"/>
    </location>
</feature>
<evidence type="ECO:0000313" key="1">
    <source>
        <dbReference type="EMBL" id="KAI3367967.1"/>
    </source>
</evidence>
<proteinExistence type="predicted"/>
<accession>A0ACB8WJH0</accession>
<reference evidence="1" key="1">
    <citation type="submission" date="2022-04" db="EMBL/GenBank/DDBJ databases">
        <title>Jade perch genome.</title>
        <authorList>
            <person name="Chao B."/>
        </authorList>
    </citation>
    <scope>NUCLEOTIDE SEQUENCE</scope>
    <source>
        <strain evidence="1">CB-2022</strain>
    </source>
</reference>
<evidence type="ECO:0000313" key="2">
    <source>
        <dbReference type="Proteomes" id="UP000831701"/>
    </source>
</evidence>
<protein>
    <submittedName>
        <fullName evidence="1">Uncharacterized protein</fullName>
    </submittedName>
</protein>
<dbReference type="Proteomes" id="UP000831701">
    <property type="component" value="Chromosome 9"/>
</dbReference>